<dbReference type="Gene3D" id="1.10.490.10">
    <property type="entry name" value="Globins"/>
    <property type="match status" value="1"/>
</dbReference>
<dbReference type="EMBL" id="JALKCH010000014">
    <property type="protein sequence ID" value="MCK0198779.1"/>
    <property type="molecule type" value="Genomic_DNA"/>
</dbReference>
<keyword evidence="6" id="KW-1185">Reference proteome</keyword>
<gene>
    <name evidence="5" type="ORF">MWN34_17920</name>
</gene>
<protein>
    <submittedName>
        <fullName evidence="5">Group III truncated hemoglobin</fullName>
    </submittedName>
</protein>
<dbReference type="InterPro" id="IPR009050">
    <property type="entry name" value="Globin-like_sf"/>
</dbReference>
<dbReference type="InterPro" id="IPR001486">
    <property type="entry name" value="Hemoglobin_trunc"/>
</dbReference>
<sequence length="131" mass="14618">MVLKLDEPGLRALVGAFYERVRADPELGPVFNDAIADWPTHLDTLAAFWSSVMLGTGRYKGRPMPAHFRHRARISPAMFTRWLGLWGRTADELMAPEDAQALRERALRIAQSLQAMLFGQPMGGPVFMPPG</sequence>
<evidence type="ECO:0000256" key="2">
    <source>
        <dbReference type="ARBA" id="ARBA00022617"/>
    </source>
</evidence>
<dbReference type="InterPro" id="IPR012292">
    <property type="entry name" value="Globin/Proto"/>
</dbReference>
<keyword evidence="2" id="KW-0349">Heme</keyword>
<keyword evidence="1" id="KW-0813">Transport</keyword>
<evidence type="ECO:0000256" key="1">
    <source>
        <dbReference type="ARBA" id="ARBA00022448"/>
    </source>
</evidence>
<keyword evidence="3" id="KW-0479">Metal-binding</keyword>
<evidence type="ECO:0000313" key="6">
    <source>
        <dbReference type="Proteomes" id="UP001203284"/>
    </source>
</evidence>
<evidence type="ECO:0000256" key="4">
    <source>
        <dbReference type="ARBA" id="ARBA00023004"/>
    </source>
</evidence>
<name>A0ABT0DFP0_9HYPH</name>
<comment type="caution">
    <text evidence="5">The sequence shown here is derived from an EMBL/GenBank/DDBJ whole genome shotgun (WGS) entry which is preliminary data.</text>
</comment>
<evidence type="ECO:0000313" key="5">
    <source>
        <dbReference type="EMBL" id="MCK0198779.1"/>
    </source>
</evidence>
<proteinExistence type="predicted"/>
<dbReference type="RefSeq" id="WP_247030678.1">
    <property type="nucleotide sequence ID" value="NZ_JALKCH010000014.1"/>
</dbReference>
<dbReference type="CDD" id="cd08916">
    <property type="entry name" value="TrHb3_P"/>
    <property type="match status" value="1"/>
</dbReference>
<accession>A0ABT0DFP0</accession>
<dbReference type="Pfam" id="PF01152">
    <property type="entry name" value="Bac_globin"/>
    <property type="match status" value="1"/>
</dbReference>
<organism evidence="5 6">
    <name type="scientific">Ancylobacter crimeensis</name>
    <dbReference type="NCBI Taxonomy" id="2579147"/>
    <lineage>
        <taxon>Bacteria</taxon>
        <taxon>Pseudomonadati</taxon>
        <taxon>Pseudomonadota</taxon>
        <taxon>Alphaproteobacteria</taxon>
        <taxon>Hyphomicrobiales</taxon>
        <taxon>Xanthobacteraceae</taxon>
        <taxon>Ancylobacter</taxon>
    </lineage>
</organism>
<reference evidence="5 6" key="1">
    <citation type="submission" date="2022-04" db="EMBL/GenBank/DDBJ databases">
        <authorList>
            <person name="Grouzdev D.S."/>
            <person name="Pantiukh K.S."/>
            <person name="Krutkina M.S."/>
        </authorList>
    </citation>
    <scope>NUCLEOTIDE SEQUENCE [LARGE SCALE GENOMIC DNA]</scope>
    <source>
        <strain evidence="5 6">6x-1</strain>
    </source>
</reference>
<evidence type="ECO:0000256" key="3">
    <source>
        <dbReference type="ARBA" id="ARBA00022723"/>
    </source>
</evidence>
<dbReference type="SUPFAM" id="SSF46458">
    <property type="entry name" value="Globin-like"/>
    <property type="match status" value="1"/>
</dbReference>
<keyword evidence="4" id="KW-0408">Iron</keyword>
<dbReference type="Proteomes" id="UP001203284">
    <property type="component" value="Unassembled WGS sequence"/>
</dbReference>